<dbReference type="AlphaFoldDB" id="A0AAN7YRH5"/>
<keyword evidence="5" id="KW-0460">Magnesium</keyword>
<dbReference type="PANTHER" id="PTHR45732">
    <property type="entry name" value="ADP-RIBOSYLATION FACTOR-LIKE PROTEIN 8"/>
    <property type="match status" value="1"/>
</dbReference>
<keyword evidence="2 4" id="KW-0547">Nucleotide-binding</keyword>
<dbReference type="GO" id="GO:0046872">
    <property type="term" value="F:metal ion binding"/>
    <property type="evidence" value="ECO:0007669"/>
    <property type="project" value="UniProtKB-KW"/>
</dbReference>
<sequence length="185" mass="20818">MNFFESIINFFKSLFWKQEMELTLVGLQGSGKTTLVNVISNGAFIEDTIPTIGFNMKKVTKGNVTIKLWDIGGQPRFRSMWERYCRGVNAIVFVVDSADREKFEQSKQALQDLINKPPLAKIPLLVVANKNDLPNSAGVDEMIQFLDLRGIVGREVCCYSISAKNSVNIDITLDWLIKHSSSVKN</sequence>
<dbReference type="GO" id="GO:0003924">
    <property type="term" value="F:GTPase activity"/>
    <property type="evidence" value="ECO:0007669"/>
    <property type="project" value="InterPro"/>
</dbReference>
<dbReference type="PANTHER" id="PTHR45732:SF7">
    <property type="entry name" value="ADP-RIBOSYLATION FACTOR-LIKE PROTEIN 8"/>
    <property type="match status" value="1"/>
</dbReference>
<evidence type="ECO:0000256" key="5">
    <source>
        <dbReference type="PIRSR" id="PIRSR606689-2"/>
    </source>
</evidence>
<comment type="caution">
    <text evidence="7">The sequence shown here is derived from an EMBL/GenBank/DDBJ whole genome shotgun (WGS) entry which is preliminary data.</text>
</comment>
<evidence type="ECO:0000313" key="8">
    <source>
        <dbReference type="Proteomes" id="UP001344447"/>
    </source>
</evidence>
<feature type="binding site" evidence="5">
    <location>
        <position position="33"/>
    </location>
    <ligand>
        <name>Mg(2+)</name>
        <dbReference type="ChEBI" id="CHEBI:18420"/>
    </ligand>
</feature>
<feature type="binding site" evidence="5">
    <location>
        <position position="51"/>
    </location>
    <ligand>
        <name>Mg(2+)</name>
        <dbReference type="ChEBI" id="CHEBI:18420"/>
    </ligand>
</feature>
<evidence type="ECO:0000256" key="2">
    <source>
        <dbReference type="ARBA" id="ARBA00022741"/>
    </source>
</evidence>
<comment type="similarity">
    <text evidence="1 6">Belongs to the small GTPase superfamily. Arf family.</text>
</comment>
<dbReference type="InterPro" id="IPR044154">
    <property type="entry name" value="Arl8a/8b"/>
</dbReference>
<evidence type="ECO:0000256" key="6">
    <source>
        <dbReference type="RuleBase" id="RU003925"/>
    </source>
</evidence>
<dbReference type="EMBL" id="JAVFKY010000002">
    <property type="protein sequence ID" value="KAK5581494.1"/>
    <property type="molecule type" value="Genomic_DNA"/>
</dbReference>
<dbReference type="Gene3D" id="3.40.50.300">
    <property type="entry name" value="P-loop containing nucleotide triphosphate hydrolases"/>
    <property type="match status" value="1"/>
</dbReference>
<dbReference type="GO" id="GO:0005525">
    <property type="term" value="F:GTP binding"/>
    <property type="evidence" value="ECO:0007669"/>
    <property type="project" value="UniProtKB-KW"/>
</dbReference>
<organism evidence="7 8">
    <name type="scientific">Dictyostelium firmibasis</name>
    <dbReference type="NCBI Taxonomy" id="79012"/>
    <lineage>
        <taxon>Eukaryota</taxon>
        <taxon>Amoebozoa</taxon>
        <taxon>Evosea</taxon>
        <taxon>Eumycetozoa</taxon>
        <taxon>Dictyostelia</taxon>
        <taxon>Dictyosteliales</taxon>
        <taxon>Dictyosteliaceae</taxon>
        <taxon>Dictyostelium</taxon>
    </lineage>
</organism>
<dbReference type="Pfam" id="PF00025">
    <property type="entry name" value="Arf"/>
    <property type="match status" value="1"/>
</dbReference>
<proteinExistence type="inferred from homology"/>
<feature type="binding site" evidence="4">
    <location>
        <begin position="26"/>
        <end position="33"/>
    </location>
    <ligand>
        <name>GTP</name>
        <dbReference type="ChEBI" id="CHEBI:37565"/>
    </ligand>
</feature>
<evidence type="ECO:0000256" key="3">
    <source>
        <dbReference type="ARBA" id="ARBA00023134"/>
    </source>
</evidence>
<feature type="binding site" evidence="4">
    <location>
        <position position="73"/>
    </location>
    <ligand>
        <name>GTP</name>
        <dbReference type="ChEBI" id="CHEBI:37565"/>
    </ligand>
</feature>
<evidence type="ECO:0000313" key="7">
    <source>
        <dbReference type="EMBL" id="KAK5581494.1"/>
    </source>
</evidence>
<dbReference type="SMART" id="SM00177">
    <property type="entry name" value="ARF"/>
    <property type="match status" value="1"/>
</dbReference>
<dbReference type="FunFam" id="3.40.50.300:FF:000441">
    <property type="entry name" value="ADP-ribosylation factor-like protein 8a"/>
    <property type="match status" value="1"/>
</dbReference>
<name>A0AAN7YRH5_9MYCE</name>
<dbReference type="SMART" id="SM00178">
    <property type="entry name" value="SAR"/>
    <property type="match status" value="1"/>
</dbReference>
<dbReference type="GO" id="GO:0051707">
    <property type="term" value="P:response to other organism"/>
    <property type="evidence" value="ECO:0007669"/>
    <property type="project" value="UniProtKB-ARBA"/>
</dbReference>
<dbReference type="GO" id="GO:0005765">
    <property type="term" value="C:lysosomal membrane"/>
    <property type="evidence" value="ECO:0007669"/>
    <property type="project" value="TreeGrafter"/>
</dbReference>
<dbReference type="InterPro" id="IPR027417">
    <property type="entry name" value="P-loop_NTPase"/>
</dbReference>
<evidence type="ECO:0008006" key="9">
    <source>
        <dbReference type="Google" id="ProtNLM"/>
    </source>
</evidence>
<dbReference type="SMART" id="SM00173">
    <property type="entry name" value="RAS"/>
    <property type="match status" value="1"/>
</dbReference>
<dbReference type="PRINTS" id="PR00328">
    <property type="entry name" value="SAR1GTPBP"/>
</dbReference>
<keyword evidence="5" id="KW-0479">Metal-binding</keyword>
<dbReference type="SUPFAM" id="SSF52540">
    <property type="entry name" value="P-loop containing nucleoside triphosphate hydrolases"/>
    <property type="match status" value="1"/>
</dbReference>
<dbReference type="Proteomes" id="UP001344447">
    <property type="component" value="Unassembled WGS sequence"/>
</dbReference>
<dbReference type="InterPro" id="IPR006689">
    <property type="entry name" value="Small_GTPase_ARF/SAR"/>
</dbReference>
<gene>
    <name evidence="7" type="ORF">RB653_001527</name>
</gene>
<protein>
    <recommendedName>
        <fullName evidence="9">ADP-ribosylation factor-like protein 8B</fullName>
    </recommendedName>
</protein>
<dbReference type="SMART" id="SM00175">
    <property type="entry name" value="RAB"/>
    <property type="match status" value="1"/>
</dbReference>
<dbReference type="GO" id="GO:0006952">
    <property type="term" value="P:defense response"/>
    <property type="evidence" value="ECO:0007669"/>
    <property type="project" value="UniProtKB-ARBA"/>
</dbReference>
<evidence type="ECO:0000256" key="1">
    <source>
        <dbReference type="ARBA" id="ARBA00010290"/>
    </source>
</evidence>
<keyword evidence="8" id="KW-1185">Reference proteome</keyword>
<dbReference type="GO" id="GO:0015031">
    <property type="term" value="P:protein transport"/>
    <property type="evidence" value="ECO:0007669"/>
    <property type="project" value="InterPro"/>
</dbReference>
<dbReference type="CDD" id="cd04159">
    <property type="entry name" value="Arl10_like"/>
    <property type="match status" value="1"/>
</dbReference>
<dbReference type="PROSITE" id="PS51417">
    <property type="entry name" value="ARF"/>
    <property type="match status" value="1"/>
</dbReference>
<dbReference type="PROSITE" id="PS51419">
    <property type="entry name" value="RAB"/>
    <property type="match status" value="1"/>
</dbReference>
<feature type="binding site" evidence="4">
    <location>
        <begin position="129"/>
        <end position="132"/>
    </location>
    <ligand>
        <name>GTP</name>
        <dbReference type="ChEBI" id="CHEBI:37565"/>
    </ligand>
</feature>
<dbReference type="InterPro" id="IPR005225">
    <property type="entry name" value="Small_GTP-bd"/>
</dbReference>
<keyword evidence="3 4" id="KW-0342">GTP-binding</keyword>
<accession>A0AAN7YRH5</accession>
<reference evidence="7 8" key="1">
    <citation type="submission" date="2023-11" db="EMBL/GenBank/DDBJ databases">
        <title>Dfirmibasis_genome.</title>
        <authorList>
            <person name="Edelbroek B."/>
            <person name="Kjellin J."/>
            <person name="Jerlstrom-Hultqvist J."/>
            <person name="Soderbom F."/>
        </authorList>
    </citation>
    <scope>NUCLEOTIDE SEQUENCE [LARGE SCALE GENOMIC DNA]</scope>
    <source>
        <strain evidence="7 8">TNS-C-14</strain>
    </source>
</reference>
<dbReference type="NCBIfam" id="TIGR00231">
    <property type="entry name" value="small_GTP"/>
    <property type="match status" value="1"/>
</dbReference>
<evidence type="ECO:0000256" key="4">
    <source>
        <dbReference type="PIRSR" id="PIRSR606689-1"/>
    </source>
</evidence>